<dbReference type="EMBL" id="JADQDQ010000003">
    <property type="protein sequence ID" value="MBF9237297.1"/>
    <property type="molecule type" value="Genomic_DNA"/>
</dbReference>
<organism evidence="3 4">
    <name type="scientific">Hymenobacter jeongseonensis</name>
    <dbReference type="NCBI Taxonomy" id="2791027"/>
    <lineage>
        <taxon>Bacteria</taxon>
        <taxon>Pseudomonadati</taxon>
        <taxon>Bacteroidota</taxon>
        <taxon>Cytophagia</taxon>
        <taxon>Cytophagales</taxon>
        <taxon>Hymenobacteraceae</taxon>
        <taxon>Hymenobacter</taxon>
    </lineage>
</organism>
<dbReference type="Proteomes" id="UP000597617">
    <property type="component" value="Unassembled WGS sequence"/>
</dbReference>
<dbReference type="RefSeq" id="WP_196281674.1">
    <property type="nucleotide sequence ID" value="NZ_JADQDQ010000003.1"/>
</dbReference>
<evidence type="ECO:0000256" key="1">
    <source>
        <dbReference type="SAM" id="MobiDB-lite"/>
    </source>
</evidence>
<evidence type="ECO:0000313" key="3">
    <source>
        <dbReference type="EMBL" id="MBF9237297.1"/>
    </source>
</evidence>
<keyword evidence="4" id="KW-1185">Reference proteome</keyword>
<name>A0ABS0IGK1_9BACT</name>
<evidence type="ECO:0000313" key="4">
    <source>
        <dbReference type="Proteomes" id="UP000597617"/>
    </source>
</evidence>
<proteinExistence type="predicted"/>
<feature type="region of interest" description="Disordered" evidence="1">
    <location>
        <begin position="95"/>
        <end position="116"/>
    </location>
</feature>
<dbReference type="PROSITE" id="PS51257">
    <property type="entry name" value="PROKAR_LIPOPROTEIN"/>
    <property type="match status" value="1"/>
</dbReference>
<accession>A0ABS0IGK1</accession>
<comment type="caution">
    <text evidence="3">The sequence shown here is derived from an EMBL/GenBank/DDBJ whole genome shotgun (WGS) entry which is preliminary data.</text>
</comment>
<keyword evidence="2" id="KW-0732">Signal</keyword>
<feature type="signal peptide" evidence="2">
    <location>
        <begin position="1"/>
        <end position="21"/>
    </location>
</feature>
<gene>
    <name evidence="3" type="ORF">I2I05_07795</name>
</gene>
<feature type="chain" id="PRO_5046702560" evidence="2">
    <location>
        <begin position="22"/>
        <end position="284"/>
    </location>
</feature>
<sequence length="284" mass="30508">MLPFYLRPVHLLALAGLVATAGCAPTYELGLKPARPTQQFTEGQEQALAVGDSVEVRLRFVCYEPTRVVFEAEYYNPTKRSLVVDPADFKYQASRLSVSEPAPGQKRKRPKPLPGTQVTAAEAAASMALPLPPLPPSAVAAFDPEPEIRALSERAEKEAAKAARIDWLGIALGAASLATDVASIGKRETTAQYQSRAAIHDAAVTYSAISTAAKIGHAVTADVMQQRAANLQEYALRKVTLAPGYQVKGYLYFPRYDAADGLVVSAPVGSSAVPLEFVQVRTRR</sequence>
<protein>
    <submittedName>
        <fullName evidence="3">Uncharacterized protein</fullName>
    </submittedName>
</protein>
<evidence type="ECO:0000256" key="2">
    <source>
        <dbReference type="SAM" id="SignalP"/>
    </source>
</evidence>
<reference evidence="3 4" key="1">
    <citation type="submission" date="2020-11" db="EMBL/GenBank/DDBJ databases">
        <authorList>
            <person name="Kim M.K."/>
        </authorList>
    </citation>
    <scope>NUCLEOTIDE SEQUENCE [LARGE SCALE GENOMIC DNA]</scope>
    <source>
        <strain evidence="3 4">BT683</strain>
    </source>
</reference>